<dbReference type="GO" id="GO:0043484">
    <property type="term" value="P:regulation of RNA splicing"/>
    <property type="evidence" value="ECO:0007669"/>
    <property type="project" value="TreeGrafter"/>
</dbReference>
<keyword evidence="6 8" id="KW-0067">ATP-binding</keyword>
<dbReference type="InterPro" id="IPR011009">
    <property type="entry name" value="Kinase-like_dom_sf"/>
</dbReference>
<dbReference type="Proteomes" id="UP000031443">
    <property type="component" value="Unassembled WGS sequence"/>
</dbReference>
<dbReference type="GO" id="GO:0005524">
    <property type="term" value="F:ATP binding"/>
    <property type="evidence" value="ECO:0007669"/>
    <property type="project" value="UniProtKB-UniRule"/>
</dbReference>
<organism evidence="11 12">
    <name type="scientific">Chelonia mydas</name>
    <name type="common">Green sea-turtle</name>
    <name type="synonym">Chelonia agassizi</name>
    <dbReference type="NCBI Taxonomy" id="8469"/>
    <lineage>
        <taxon>Eukaryota</taxon>
        <taxon>Metazoa</taxon>
        <taxon>Chordata</taxon>
        <taxon>Craniata</taxon>
        <taxon>Vertebrata</taxon>
        <taxon>Euteleostomi</taxon>
        <taxon>Archelosauria</taxon>
        <taxon>Testudinata</taxon>
        <taxon>Testudines</taxon>
        <taxon>Cryptodira</taxon>
        <taxon>Durocryptodira</taxon>
        <taxon>Americhelydia</taxon>
        <taxon>Chelonioidea</taxon>
        <taxon>Cheloniidae</taxon>
        <taxon>Chelonia</taxon>
    </lineage>
</organism>
<feature type="domain" description="Protein kinase" evidence="10">
    <location>
        <begin position="23"/>
        <end position="307"/>
    </location>
</feature>
<keyword evidence="4 8" id="KW-0547">Nucleotide-binding</keyword>
<dbReference type="Gene3D" id="1.10.510.10">
    <property type="entry name" value="Transferase(Phosphotransferase) domain 1"/>
    <property type="match status" value="1"/>
</dbReference>
<evidence type="ECO:0000313" key="11">
    <source>
        <dbReference type="EMBL" id="EMP30183.1"/>
    </source>
</evidence>
<evidence type="ECO:0000313" key="12">
    <source>
        <dbReference type="Proteomes" id="UP000031443"/>
    </source>
</evidence>
<dbReference type="InterPro" id="IPR017441">
    <property type="entry name" value="Protein_kinase_ATP_BS"/>
</dbReference>
<dbReference type="GO" id="GO:0004674">
    <property type="term" value="F:protein serine/threonine kinase activity"/>
    <property type="evidence" value="ECO:0007669"/>
    <property type="project" value="UniProtKB-KW"/>
</dbReference>
<keyword evidence="3" id="KW-0808">Transferase</keyword>
<gene>
    <name evidence="11" type="ORF">UY3_12695</name>
</gene>
<dbReference type="PROSITE" id="PS50011">
    <property type="entry name" value="PROTEIN_KINASE_DOM"/>
    <property type="match status" value="1"/>
</dbReference>
<keyword evidence="2 9" id="KW-0723">Serine/threonine-protein kinase</keyword>
<dbReference type="STRING" id="8469.M7BDG2"/>
<evidence type="ECO:0000259" key="10">
    <source>
        <dbReference type="PROSITE" id="PS50011"/>
    </source>
</evidence>
<dbReference type="Gene3D" id="3.30.200.20">
    <property type="entry name" value="Phosphorylase Kinase, domain 1"/>
    <property type="match status" value="1"/>
</dbReference>
<proteinExistence type="inferred from homology"/>
<protein>
    <recommendedName>
        <fullName evidence="1">dual-specificity kinase</fullName>
        <ecNumber evidence="1">2.7.12.1</ecNumber>
    </recommendedName>
</protein>
<dbReference type="PROSITE" id="PS00108">
    <property type="entry name" value="PROTEIN_KINASE_ST"/>
    <property type="match status" value="1"/>
</dbReference>
<dbReference type="SUPFAM" id="SSF56112">
    <property type="entry name" value="Protein kinase-like (PK-like)"/>
    <property type="match status" value="1"/>
</dbReference>
<dbReference type="EMBL" id="KB551348">
    <property type="protein sequence ID" value="EMP30183.1"/>
    <property type="molecule type" value="Genomic_DNA"/>
</dbReference>
<dbReference type="GO" id="GO:0004713">
    <property type="term" value="F:protein tyrosine kinase activity"/>
    <property type="evidence" value="ECO:0007669"/>
    <property type="project" value="TreeGrafter"/>
</dbReference>
<evidence type="ECO:0000256" key="5">
    <source>
        <dbReference type="ARBA" id="ARBA00022777"/>
    </source>
</evidence>
<dbReference type="InterPro" id="IPR000719">
    <property type="entry name" value="Prot_kinase_dom"/>
</dbReference>
<comment type="similarity">
    <text evidence="7">Belongs to the protein kinase superfamily. CMGC Ser/Thr protein kinase family. Lammer subfamily.</text>
</comment>
<evidence type="ECO:0000256" key="4">
    <source>
        <dbReference type="ARBA" id="ARBA00022741"/>
    </source>
</evidence>
<dbReference type="EC" id="2.7.12.1" evidence="1"/>
<keyword evidence="5 11" id="KW-0418">Kinase</keyword>
<evidence type="ECO:0000256" key="9">
    <source>
        <dbReference type="RuleBase" id="RU000304"/>
    </source>
</evidence>
<dbReference type="AlphaFoldDB" id="M7BDG2"/>
<dbReference type="GO" id="GO:0004712">
    <property type="term" value="F:protein serine/threonine/tyrosine kinase activity"/>
    <property type="evidence" value="ECO:0007669"/>
    <property type="project" value="UniProtKB-EC"/>
</dbReference>
<feature type="binding site" evidence="8">
    <location>
        <position position="53"/>
    </location>
    <ligand>
        <name>ATP</name>
        <dbReference type="ChEBI" id="CHEBI:30616"/>
    </ligand>
</feature>
<dbReference type="PANTHER" id="PTHR45646">
    <property type="entry name" value="SERINE/THREONINE-PROTEIN KINASE DOA-RELATED"/>
    <property type="match status" value="1"/>
</dbReference>
<evidence type="ECO:0000256" key="2">
    <source>
        <dbReference type="ARBA" id="ARBA00022527"/>
    </source>
</evidence>
<evidence type="ECO:0000256" key="1">
    <source>
        <dbReference type="ARBA" id="ARBA00013203"/>
    </source>
</evidence>
<sequence>MRIGTLRYGADPLSAIGWADLYDEIVGSLGEGTFGKVVECVDHARGKSQVALKIIRNVGKYREAARLEINVLKKIRERDKDNKYLCVLMSDWFNFHGHMCIAFELLGKNTFEFLKENNFQPYPLPQIRHMAYQLCHALRFLHDNQLTHTDLKPENILFVNSDFDTVYNETKNCEEKSIRNTNIRVADFGSATFDHEHHTTIVATRHYRPPEVILGEWSYVSVFTYGFLGRGPRDALGKQKYFHKGGLVWDENTSDGRYVQENCKPLRSYMLYDSPDHVQLFDLMRRMLEFDPSKRITFSDALLHPFFSGLSPEERLLCSRVSNRDLSR</sequence>
<evidence type="ECO:0000256" key="8">
    <source>
        <dbReference type="PROSITE-ProRule" id="PRU10141"/>
    </source>
</evidence>
<reference evidence="12" key="1">
    <citation type="journal article" date="2013" name="Nat. Genet.">
        <title>The draft genomes of soft-shell turtle and green sea turtle yield insights into the development and evolution of the turtle-specific body plan.</title>
        <authorList>
            <person name="Wang Z."/>
            <person name="Pascual-Anaya J."/>
            <person name="Zadissa A."/>
            <person name="Li W."/>
            <person name="Niimura Y."/>
            <person name="Huang Z."/>
            <person name="Li C."/>
            <person name="White S."/>
            <person name="Xiong Z."/>
            <person name="Fang D."/>
            <person name="Wang B."/>
            <person name="Ming Y."/>
            <person name="Chen Y."/>
            <person name="Zheng Y."/>
            <person name="Kuraku S."/>
            <person name="Pignatelli M."/>
            <person name="Herrero J."/>
            <person name="Beal K."/>
            <person name="Nozawa M."/>
            <person name="Li Q."/>
            <person name="Wang J."/>
            <person name="Zhang H."/>
            <person name="Yu L."/>
            <person name="Shigenobu S."/>
            <person name="Wang J."/>
            <person name="Liu J."/>
            <person name="Flicek P."/>
            <person name="Searle S."/>
            <person name="Wang J."/>
            <person name="Kuratani S."/>
            <person name="Yin Y."/>
            <person name="Aken B."/>
            <person name="Zhang G."/>
            <person name="Irie N."/>
        </authorList>
    </citation>
    <scope>NUCLEOTIDE SEQUENCE [LARGE SCALE GENOMIC DNA]</scope>
</reference>
<keyword evidence="12" id="KW-1185">Reference proteome</keyword>
<accession>M7BDG2</accession>
<dbReference type="SMART" id="SM00220">
    <property type="entry name" value="S_TKc"/>
    <property type="match status" value="1"/>
</dbReference>
<dbReference type="Pfam" id="PF00069">
    <property type="entry name" value="Pkinase"/>
    <property type="match status" value="1"/>
</dbReference>
<dbReference type="InterPro" id="IPR008271">
    <property type="entry name" value="Ser/Thr_kinase_AS"/>
</dbReference>
<dbReference type="GO" id="GO:0005634">
    <property type="term" value="C:nucleus"/>
    <property type="evidence" value="ECO:0007669"/>
    <property type="project" value="TreeGrafter"/>
</dbReference>
<dbReference type="InterPro" id="IPR051175">
    <property type="entry name" value="CLK_kinases"/>
</dbReference>
<dbReference type="PROSITE" id="PS00107">
    <property type="entry name" value="PROTEIN_KINASE_ATP"/>
    <property type="match status" value="1"/>
</dbReference>
<evidence type="ECO:0000256" key="7">
    <source>
        <dbReference type="ARBA" id="ARBA00037966"/>
    </source>
</evidence>
<dbReference type="PANTHER" id="PTHR45646:SF10">
    <property type="entry name" value="DUAL SPECIFICITY PROTEIN KINASE CLK3"/>
    <property type="match status" value="1"/>
</dbReference>
<evidence type="ECO:0000256" key="3">
    <source>
        <dbReference type="ARBA" id="ARBA00022679"/>
    </source>
</evidence>
<evidence type="ECO:0000256" key="6">
    <source>
        <dbReference type="ARBA" id="ARBA00022840"/>
    </source>
</evidence>
<name>M7BDG2_CHEMY</name>